<feature type="region of interest" description="Disordered" evidence="10">
    <location>
        <begin position="461"/>
        <end position="774"/>
    </location>
</feature>
<keyword evidence="3" id="KW-0540">Nuclease</keyword>
<evidence type="ECO:0000256" key="4">
    <source>
        <dbReference type="ARBA" id="ARBA00022759"/>
    </source>
</evidence>
<evidence type="ECO:0000256" key="3">
    <source>
        <dbReference type="ARBA" id="ARBA00022722"/>
    </source>
</evidence>
<dbReference type="FunFam" id="3.40.50.10130:FF:000002">
    <property type="entry name" value="DNA repair endonuclease XPF"/>
    <property type="match status" value="1"/>
</dbReference>
<reference evidence="12" key="1">
    <citation type="submission" date="2014-11" db="EMBL/GenBank/DDBJ databases">
        <authorList>
            <person name="Otto D Thomas"/>
            <person name="Naeem Raeece"/>
        </authorList>
    </citation>
    <scope>NUCLEOTIDE SEQUENCE</scope>
</reference>
<keyword evidence="5" id="KW-0227">DNA damage</keyword>
<dbReference type="GO" id="GO:0000724">
    <property type="term" value="P:double-strand break repair via homologous recombination"/>
    <property type="evidence" value="ECO:0007669"/>
    <property type="project" value="TreeGrafter"/>
</dbReference>
<sequence>MASPISAEAAREARLLDALLERLRQRPGGRAGMAVDPSAPELNAVLTGLVQTEREKRKNTQSGQDQGGSPLECGTEGVEVKFVACNALPCGALDFELRRFCPHSVVLYDPELAAVRECESYCAEVFAAVRGLEALSSRKRDQPEGAEGGQVASVGVGGSGGAGWIRSDLAVGSELCVDILVYAESAEQHRFRTSVEKEKDAWESLIRQKKHLLVPVSELSTASDDAILRLIESSGTAAQNLGPLWSSRKAGGGRARALQIASLTLKPSVIVDMREFSAGLPAALFGAGLTLTPVTITVGDYILSRDICIERKSVPDLVQSFHSGRLFHQCVRMKRHYATPCLLIDFSRHKGFALPSSGSAGGSSQQAAIDPLALTSKICLLALQFPELRLVWSPSVAFAARLFSLLKVGREQPDLQRAMSAGTEEDDESPTASGTGGSGSSASSSSSSASASAAFASAFSSSSSSSSSASASGTGGGPLAEAADGLDVSSSVSNAVDLRGSAGGSADAAQKPKDSTETSAQRGRGRGGRDGTASSQSPSSSEVVVEGIGGQGERDGEMAPESSASASASSSSGGEGGAGRVGQKEKGGGKSPVPTVFVIDDDDDDDVVDLYVGDGNGQASADGEAERKERFEKAGAGQSERVERKDASVEEESSGSAENSSRRVSTSSKKREGPLQEEEEATLPEVDAKKQIATAAKTDDQPENPRAASPSPASSSSASSPQESGTNKGQSQPSQGAAPETADRAASSASSPAPAAEPAGAPSGQASLQHQAVTADSASNHVAVDVLRKLPGVTPRNASIIVRKVESLAALCLLSEQEMITMIGPTCGRELFAFINKDGMQL</sequence>
<dbReference type="AlphaFoldDB" id="A0A0G4H588"/>
<feature type="compositionally biased region" description="Low complexity" evidence="10">
    <location>
        <begin position="745"/>
        <end position="767"/>
    </location>
</feature>
<evidence type="ECO:0000256" key="7">
    <source>
        <dbReference type="ARBA" id="ARBA00023125"/>
    </source>
</evidence>
<dbReference type="Pfam" id="PF02732">
    <property type="entry name" value="ERCC4"/>
    <property type="match status" value="1"/>
</dbReference>
<feature type="compositionally biased region" description="Basic and acidic residues" evidence="10">
    <location>
        <begin position="624"/>
        <end position="633"/>
    </location>
</feature>
<evidence type="ECO:0000256" key="8">
    <source>
        <dbReference type="ARBA" id="ARBA00023204"/>
    </source>
</evidence>
<dbReference type="PANTHER" id="PTHR10150:SF0">
    <property type="entry name" value="DNA REPAIR ENDONUCLEASE XPF"/>
    <property type="match status" value="1"/>
</dbReference>
<dbReference type="GO" id="GO:1901255">
    <property type="term" value="P:nucleotide-excision repair involved in interstrand cross-link repair"/>
    <property type="evidence" value="ECO:0007669"/>
    <property type="project" value="TreeGrafter"/>
</dbReference>
<feature type="compositionally biased region" description="Low complexity" evidence="10">
    <location>
        <begin position="561"/>
        <end position="572"/>
    </location>
</feature>
<keyword evidence="9" id="KW-0539">Nucleus</keyword>
<dbReference type="GO" id="GO:0003697">
    <property type="term" value="F:single-stranded DNA binding"/>
    <property type="evidence" value="ECO:0007669"/>
    <property type="project" value="TreeGrafter"/>
</dbReference>
<dbReference type="GO" id="GO:0000712">
    <property type="term" value="P:resolution of meiotic recombination intermediates"/>
    <property type="evidence" value="ECO:0007669"/>
    <property type="project" value="TreeGrafter"/>
</dbReference>
<comment type="subcellular location">
    <subcellularLocation>
        <location evidence="1">Nucleus</location>
    </subcellularLocation>
</comment>
<feature type="compositionally biased region" description="Polar residues" evidence="10">
    <location>
        <begin position="722"/>
        <end position="735"/>
    </location>
</feature>
<dbReference type="SMART" id="SM00891">
    <property type="entry name" value="ERCC4"/>
    <property type="match status" value="1"/>
</dbReference>
<evidence type="ECO:0000256" key="6">
    <source>
        <dbReference type="ARBA" id="ARBA00022801"/>
    </source>
</evidence>
<dbReference type="GO" id="GO:0000014">
    <property type="term" value="F:single-stranded DNA endodeoxyribonuclease activity"/>
    <property type="evidence" value="ECO:0007669"/>
    <property type="project" value="TreeGrafter"/>
</dbReference>
<keyword evidence="6" id="KW-0378">Hydrolase</keyword>
<dbReference type="SUPFAM" id="SSF47781">
    <property type="entry name" value="RuvA domain 2-like"/>
    <property type="match status" value="1"/>
</dbReference>
<evidence type="ECO:0000256" key="9">
    <source>
        <dbReference type="ARBA" id="ARBA00023242"/>
    </source>
</evidence>
<dbReference type="InterPro" id="IPR006166">
    <property type="entry name" value="ERCC4_domain"/>
</dbReference>
<dbReference type="PANTHER" id="PTHR10150">
    <property type="entry name" value="DNA REPAIR ENDONUCLEASE XPF"/>
    <property type="match status" value="1"/>
</dbReference>
<feature type="compositionally biased region" description="Low complexity" evidence="10">
    <location>
        <begin position="534"/>
        <end position="546"/>
    </location>
</feature>
<dbReference type="Gene3D" id="3.40.50.10130">
    <property type="match status" value="1"/>
</dbReference>
<dbReference type="InterPro" id="IPR010994">
    <property type="entry name" value="RuvA_2-like"/>
</dbReference>
<dbReference type="CDD" id="cd20078">
    <property type="entry name" value="XPF_nuclease_XPF_euk"/>
    <property type="match status" value="1"/>
</dbReference>
<dbReference type="GO" id="GO:0000110">
    <property type="term" value="C:nucleotide-excision repair factor 1 complex"/>
    <property type="evidence" value="ECO:0007669"/>
    <property type="project" value="TreeGrafter"/>
</dbReference>
<dbReference type="VEuPathDB" id="CryptoDB:Cvel_5712"/>
<feature type="compositionally biased region" description="Low complexity" evidence="10">
    <location>
        <begin position="654"/>
        <end position="667"/>
    </location>
</feature>
<dbReference type="SUPFAM" id="SSF52980">
    <property type="entry name" value="Restriction endonuclease-like"/>
    <property type="match status" value="1"/>
</dbReference>
<dbReference type="EMBL" id="CDMZ01001887">
    <property type="protein sequence ID" value="CEM38876.1"/>
    <property type="molecule type" value="Genomic_DNA"/>
</dbReference>
<dbReference type="Gene3D" id="1.10.150.20">
    <property type="entry name" value="5' to 3' exonuclease, C-terminal subdomain"/>
    <property type="match status" value="1"/>
</dbReference>
<dbReference type="GO" id="GO:0003684">
    <property type="term" value="F:damaged DNA binding"/>
    <property type="evidence" value="ECO:0007669"/>
    <property type="project" value="TreeGrafter"/>
</dbReference>
<dbReference type="InterPro" id="IPR047520">
    <property type="entry name" value="XPF_nuclease"/>
</dbReference>
<feature type="domain" description="ERCC4" evidence="11">
    <location>
        <begin position="268"/>
        <end position="348"/>
    </location>
</feature>
<evidence type="ECO:0000256" key="5">
    <source>
        <dbReference type="ARBA" id="ARBA00022763"/>
    </source>
</evidence>
<organism evidence="12">
    <name type="scientific">Chromera velia CCMP2878</name>
    <dbReference type="NCBI Taxonomy" id="1169474"/>
    <lineage>
        <taxon>Eukaryota</taxon>
        <taxon>Sar</taxon>
        <taxon>Alveolata</taxon>
        <taxon>Colpodellida</taxon>
        <taxon>Chromeraceae</taxon>
        <taxon>Chromera</taxon>
    </lineage>
</organism>
<evidence type="ECO:0000259" key="11">
    <source>
        <dbReference type="SMART" id="SM00891"/>
    </source>
</evidence>
<feature type="compositionally biased region" description="Low complexity" evidence="10">
    <location>
        <begin position="707"/>
        <end position="721"/>
    </location>
</feature>
<protein>
    <recommendedName>
        <fullName evidence="11">ERCC4 domain-containing protein</fullName>
    </recommendedName>
</protein>
<keyword evidence="4" id="KW-0255">Endonuclease</keyword>
<keyword evidence="7" id="KW-0238">DNA-binding</keyword>
<evidence type="ECO:0000256" key="2">
    <source>
        <dbReference type="ARBA" id="ARBA00010015"/>
    </source>
</evidence>
<proteinExistence type="inferred from homology"/>
<name>A0A0G4H588_9ALVE</name>
<comment type="similarity">
    <text evidence="2">Belongs to the XPF family.</text>
</comment>
<feature type="compositionally biased region" description="Low complexity" evidence="10">
    <location>
        <begin position="461"/>
        <end position="472"/>
    </location>
</feature>
<evidence type="ECO:0000256" key="1">
    <source>
        <dbReference type="ARBA" id="ARBA00004123"/>
    </source>
</evidence>
<gene>
    <name evidence="12" type="ORF">Cvel_5712</name>
</gene>
<evidence type="ECO:0000313" key="12">
    <source>
        <dbReference type="EMBL" id="CEM38876.1"/>
    </source>
</evidence>
<accession>A0A0G4H588</accession>
<dbReference type="InterPro" id="IPR011335">
    <property type="entry name" value="Restrct_endonuc-II-like"/>
</dbReference>
<feature type="compositionally biased region" description="Acidic residues" evidence="10">
    <location>
        <begin position="599"/>
        <end position="608"/>
    </location>
</feature>
<keyword evidence="8" id="KW-0234">DNA repair</keyword>
<feature type="region of interest" description="Disordered" evidence="10">
    <location>
        <begin position="416"/>
        <end position="447"/>
    </location>
</feature>
<evidence type="ECO:0000256" key="10">
    <source>
        <dbReference type="SAM" id="MobiDB-lite"/>
    </source>
</evidence>